<evidence type="ECO:0000256" key="3">
    <source>
        <dbReference type="ARBA" id="ARBA00030757"/>
    </source>
</evidence>
<evidence type="ECO:0000256" key="2">
    <source>
        <dbReference type="ARBA" id="ARBA00013346"/>
    </source>
</evidence>
<evidence type="ECO:0000313" key="4">
    <source>
        <dbReference type="EMBL" id="AHD00232.1"/>
    </source>
</evidence>
<protein>
    <recommendedName>
        <fullName evidence="2">Protein-L-isoaspartate O-methyltransferase</fullName>
    </recommendedName>
    <alternativeName>
        <fullName evidence="3">Protein L-isoaspartyl methyltransferase</fullName>
    </alternativeName>
</protein>
<evidence type="ECO:0000313" key="5">
    <source>
        <dbReference type="Proteomes" id="UP000018780"/>
    </source>
</evidence>
<dbReference type="Gene3D" id="3.40.50.150">
    <property type="entry name" value="Vaccinia Virus protein VP39"/>
    <property type="match status" value="1"/>
</dbReference>
<reference evidence="4 5" key="1">
    <citation type="submission" date="2013-09" db="EMBL/GenBank/DDBJ databases">
        <authorList>
            <consortium name="DOE Joint Genome Institute"/>
            <person name="Klenk H.-P."/>
            <person name="Huntemann M."/>
            <person name="Han J."/>
            <person name="Chen A."/>
            <person name="Kyrpides N."/>
            <person name="Mavromatis K."/>
            <person name="Markowitz V."/>
            <person name="Palaniappan K."/>
            <person name="Ivanova N."/>
            <person name="Schaumberg A."/>
            <person name="Pati A."/>
            <person name="Liolios K."/>
            <person name="Nordberg H.P."/>
            <person name="Cantor M.N."/>
            <person name="Hua S.X."/>
            <person name="Woyke T."/>
        </authorList>
    </citation>
    <scope>NUCLEOTIDE SEQUENCE [LARGE SCALE GENOMIC DNA]</scope>
    <source>
        <strain evidence="4 5">DSM 14336</strain>
    </source>
</reference>
<organism evidence="4 5">
    <name type="scientific">Leisingera methylohalidivorans DSM 14336</name>
    <dbReference type="NCBI Taxonomy" id="999552"/>
    <lineage>
        <taxon>Bacteria</taxon>
        <taxon>Pseudomonadati</taxon>
        <taxon>Pseudomonadota</taxon>
        <taxon>Alphaproteobacteria</taxon>
        <taxon>Rhodobacterales</taxon>
        <taxon>Roseobacteraceae</taxon>
        <taxon>Leisingera</taxon>
    </lineage>
</organism>
<name>V9VTN4_9RHOB</name>
<dbReference type="PATRIC" id="fig|999552.6.peg.1077"/>
<keyword evidence="4" id="KW-0489">Methyltransferase</keyword>
<dbReference type="CDD" id="cd02440">
    <property type="entry name" value="AdoMet_MTases"/>
    <property type="match status" value="1"/>
</dbReference>
<keyword evidence="5" id="KW-1185">Reference proteome</keyword>
<dbReference type="GO" id="GO:0004719">
    <property type="term" value="F:protein-L-isoaspartate (D-aspartate) O-methyltransferase activity"/>
    <property type="evidence" value="ECO:0007669"/>
    <property type="project" value="InterPro"/>
</dbReference>
<dbReference type="InterPro" id="IPR029063">
    <property type="entry name" value="SAM-dependent_MTases_sf"/>
</dbReference>
<dbReference type="PANTHER" id="PTHR11579:SF18">
    <property type="entry name" value="PROTEIN-L-ISOASPARTATE O-METHYLTRANSFERASE"/>
    <property type="match status" value="1"/>
</dbReference>
<sequence>MPDFTERRRMMVDTQIRPSDVTKYPIIKAMLAVPREQFVPDAQREAAYADKNVKLGGTRVLMEPRTLAKMLDAVDLQNDELVLDVACGLGYSTAVAARMAQMVIGVEEDADMAADAQDLLSETGADNAIVHSGPLAEGAAEHGPYDVILVEGGVEALPAALLDQLKDGGRIAALMMTGALGEMKIGYKSGSGISWRFAFNAGAPVLPGFAAAREFAL</sequence>
<dbReference type="HOGENOM" id="CLU_055432_2_1_5"/>
<comment type="similarity">
    <text evidence="1">Belongs to the methyltransferase superfamily. L-isoaspartyl/D-aspartyl protein methyltransferase family.</text>
</comment>
<dbReference type="GO" id="GO:0005737">
    <property type="term" value="C:cytoplasm"/>
    <property type="evidence" value="ECO:0007669"/>
    <property type="project" value="TreeGrafter"/>
</dbReference>
<dbReference type="GO" id="GO:0032259">
    <property type="term" value="P:methylation"/>
    <property type="evidence" value="ECO:0007669"/>
    <property type="project" value="UniProtKB-KW"/>
</dbReference>
<dbReference type="KEGG" id="lmd:METH_05375"/>
<dbReference type="Proteomes" id="UP000018780">
    <property type="component" value="Chromosome"/>
</dbReference>
<dbReference type="InterPro" id="IPR000682">
    <property type="entry name" value="PCMT"/>
</dbReference>
<dbReference type="EMBL" id="CP006773">
    <property type="protein sequence ID" value="AHD00232.1"/>
    <property type="molecule type" value="Genomic_DNA"/>
</dbReference>
<keyword evidence="4" id="KW-0808">Transferase</keyword>
<gene>
    <name evidence="4" type="ORF">METH_05375</name>
</gene>
<dbReference type="Pfam" id="PF01135">
    <property type="entry name" value="PCMT"/>
    <property type="match status" value="1"/>
</dbReference>
<evidence type="ECO:0000256" key="1">
    <source>
        <dbReference type="ARBA" id="ARBA00005369"/>
    </source>
</evidence>
<dbReference type="OrthoDB" id="9798496at2"/>
<dbReference type="RefSeq" id="WP_024089365.1">
    <property type="nucleotide sequence ID" value="NC_023135.1"/>
</dbReference>
<accession>V9VTN4</accession>
<proteinExistence type="inferred from homology"/>
<dbReference type="STRING" id="999552.METH_05375"/>
<dbReference type="AlphaFoldDB" id="V9VTN4"/>
<dbReference type="PANTHER" id="PTHR11579">
    <property type="entry name" value="PROTEIN-L-ISOASPARTATE O-METHYLTRANSFERASE"/>
    <property type="match status" value="1"/>
</dbReference>
<dbReference type="SUPFAM" id="SSF53335">
    <property type="entry name" value="S-adenosyl-L-methionine-dependent methyltransferases"/>
    <property type="match status" value="1"/>
</dbReference>